<dbReference type="PANTHER" id="PTHR30371:SF0">
    <property type="entry name" value="SEC-INDEPENDENT PROTEIN TRANSLOCASE PROTEIN TATC, CHLOROPLASTIC-RELATED"/>
    <property type="match status" value="1"/>
</dbReference>
<evidence type="ECO:0000313" key="7">
    <source>
        <dbReference type="Proteomes" id="UP000288892"/>
    </source>
</evidence>
<organism evidence="6 7">
    <name type="scientific">Candidatus Electrothrix marina</name>
    <dbReference type="NCBI Taxonomy" id="1859130"/>
    <lineage>
        <taxon>Bacteria</taxon>
        <taxon>Pseudomonadati</taxon>
        <taxon>Thermodesulfobacteriota</taxon>
        <taxon>Desulfobulbia</taxon>
        <taxon>Desulfobulbales</taxon>
        <taxon>Desulfobulbaceae</taxon>
        <taxon>Candidatus Electrothrix</taxon>
    </lineage>
</organism>
<reference evidence="6 7" key="1">
    <citation type="submission" date="2017-01" db="EMBL/GenBank/DDBJ databases">
        <title>The cable genome- insights into the physiology and evolution of filamentous bacteria capable of sulfide oxidation via long distance electron transfer.</title>
        <authorList>
            <person name="Schreiber L."/>
            <person name="Bjerg J.T."/>
            <person name="Boggild A."/>
            <person name="Van De Vossenberg J."/>
            <person name="Meysman F."/>
            <person name="Nielsen L.P."/>
            <person name="Schramm A."/>
            <person name="Kjeldsen K.U."/>
        </authorList>
    </citation>
    <scope>NUCLEOTIDE SEQUENCE [LARGE SCALE GENOMIC DNA]</scope>
    <source>
        <strain evidence="6">A5</strain>
    </source>
</reference>
<name>A0A444JCF9_9BACT</name>
<feature type="transmembrane region" description="Helical" evidence="5">
    <location>
        <begin position="7"/>
        <end position="29"/>
    </location>
</feature>
<dbReference type="PANTHER" id="PTHR30371">
    <property type="entry name" value="SEC-INDEPENDENT PROTEIN TRANSLOCASE PROTEIN TATC"/>
    <property type="match status" value="1"/>
</dbReference>
<feature type="transmembrane region" description="Helical" evidence="5">
    <location>
        <begin position="112"/>
        <end position="133"/>
    </location>
</feature>
<proteinExistence type="predicted"/>
<evidence type="ECO:0000256" key="1">
    <source>
        <dbReference type="ARBA" id="ARBA00004141"/>
    </source>
</evidence>
<accession>A0A444JCF9</accession>
<dbReference type="Pfam" id="PF00902">
    <property type="entry name" value="TatC"/>
    <property type="match status" value="1"/>
</dbReference>
<keyword evidence="7" id="KW-1185">Reference proteome</keyword>
<keyword evidence="4 5" id="KW-0472">Membrane</keyword>
<evidence type="ECO:0000256" key="2">
    <source>
        <dbReference type="ARBA" id="ARBA00022692"/>
    </source>
</evidence>
<evidence type="ECO:0000313" key="6">
    <source>
        <dbReference type="EMBL" id="RWX50697.1"/>
    </source>
</evidence>
<sequence>MLLPFSFISTLCFLGGAAFGYFVVFPPAFRFLISYSSEFLDPMPAVSEYFSLALRLLLAFGVIFELPVFMVFLAKLGTVDAPFLAKNRKYAFLIAFIIAAIVTPTPDVVNQLLMAGPLVVLYEISIVAVRFFARKPLVELGEEDMEGTEE</sequence>
<dbReference type="AlphaFoldDB" id="A0A444JCF9"/>
<comment type="caution">
    <text evidence="6">The sequence shown here is derived from an EMBL/GenBank/DDBJ whole genome shotgun (WGS) entry which is preliminary data.</text>
</comment>
<dbReference type="InterPro" id="IPR002033">
    <property type="entry name" value="TatC"/>
</dbReference>
<feature type="transmembrane region" description="Helical" evidence="5">
    <location>
        <begin position="90"/>
        <end position="106"/>
    </location>
</feature>
<dbReference type="GO" id="GO:0043953">
    <property type="term" value="P:protein transport by the Tat complex"/>
    <property type="evidence" value="ECO:0007669"/>
    <property type="project" value="TreeGrafter"/>
</dbReference>
<evidence type="ECO:0000256" key="4">
    <source>
        <dbReference type="ARBA" id="ARBA00023136"/>
    </source>
</evidence>
<comment type="subcellular location">
    <subcellularLocation>
        <location evidence="1">Membrane</location>
        <topology evidence="1">Multi-pass membrane protein</topology>
    </subcellularLocation>
</comment>
<protein>
    <submittedName>
        <fullName evidence="6">Sec-independent protein translocase protein TatC</fullName>
    </submittedName>
</protein>
<evidence type="ECO:0000256" key="3">
    <source>
        <dbReference type="ARBA" id="ARBA00022989"/>
    </source>
</evidence>
<dbReference type="PROSITE" id="PS01218">
    <property type="entry name" value="TATC"/>
    <property type="match status" value="1"/>
</dbReference>
<dbReference type="GO" id="GO:0033281">
    <property type="term" value="C:TAT protein transport complex"/>
    <property type="evidence" value="ECO:0007669"/>
    <property type="project" value="TreeGrafter"/>
</dbReference>
<dbReference type="InterPro" id="IPR019820">
    <property type="entry name" value="Sec-indep_translocase_CS"/>
</dbReference>
<feature type="transmembrane region" description="Helical" evidence="5">
    <location>
        <begin position="49"/>
        <end position="78"/>
    </location>
</feature>
<dbReference type="Proteomes" id="UP000288892">
    <property type="component" value="Unassembled WGS sequence"/>
</dbReference>
<dbReference type="GO" id="GO:0065002">
    <property type="term" value="P:intracellular protein transmembrane transport"/>
    <property type="evidence" value="ECO:0007669"/>
    <property type="project" value="TreeGrafter"/>
</dbReference>
<evidence type="ECO:0000256" key="5">
    <source>
        <dbReference type="SAM" id="Phobius"/>
    </source>
</evidence>
<gene>
    <name evidence="6" type="ORF">VU01_12782</name>
</gene>
<keyword evidence="2 5" id="KW-0812">Transmembrane</keyword>
<dbReference type="EMBL" id="MTKS01000278">
    <property type="protein sequence ID" value="RWX50697.1"/>
    <property type="molecule type" value="Genomic_DNA"/>
</dbReference>
<keyword evidence="3 5" id="KW-1133">Transmembrane helix</keyword>
<dbReference type="GO" id="GO:0009977">
    <property type="term" value="F:proton motive force dependent protein transmembrane transporter activity"/>
    <property type="evidence" value="ECO:0007669"/>
    <property type="project" value="TreeGrafter"/>
</dbReference>